<keyword evidence="14" id="KW-0067">ATP-binding</keyword>
<evidence type="ECO:0000256" key="10">
    <source>
        <dbReference type="ARBA" id="ARBA00022679"/>
    </source>
</evidence>
<feature type="domain" description="PAC" evidence="27">
    <location>
        <begin position="484"/>
        <end position="536"/>
    </location>
</feature>
<dbReference type="Gene3D" id="3.30.565.10">
    <property type="entry name" value="Histidine kinase-like ATPase, C-terminal domain"/>
    <property type="match status" value="1"/>
</dbReference>
<dbReference type="CDD" id="cd00130">
    <property type="entry name" value="PAS"/>
    <property type="match status" value="6"/>
</dbReference>
<evidence type="ECO:0000256" key="1">
    <source>
        <dbReference type="ARBA" id="ARBA00000085"/>
    </source>
</evidence>
<dbReference type="SMART" id="SM00091">
    <property type="entry name" value="PAS"/>
    <property type="match status" value="7"/>
</dbReference>
<protein>
    <recommendedName>
        <fullName evidence="21">Circadian input-output histidine kinase CikA</fullName>
        <ecNumber evidence="5">2.7.13.3</ecNumber>
    </recommendedName>
    <alternativeName>
        <fullName evidence="20">Sensory/regulatory protein RpfC</fullName>
    </alternativeName>
    <alternativeName>
        <fullName evidence="6">Stage 0 sporulation protein A homolog</fullName>
    </alternativeName>
</protein>
<comment type="subcellular location">
    <subcellularLocation>
        <location evidence="3">Cell membrane</location>
        <topology evidence="3">Multi-pass membrane protein</topology>
    </subcellularLocation>
    <subcellularLocation>
        <location evidence="2">Cytoplasm</location>
    </subcellularLocation>
</comment>
<evidence type="ECO:0000256" key="6">
    <source>
        <dbReference type="ARBA" id="ARBA00018672"/>
    </source>
</evidence>
<keyword evidence="17" id="KW-0472">Membrane</keyword>
<evidence type="ECO:0000256" key="12">
    <source>
        <dbReference type="ARBA" id="ARBA00022741"/>
    </source>
</evidence>
<evidence type="ECO:0000256" key="9">
    <source>
        <dbReference type="ARBA" id="ARBA00022553"/>
    </source>
</evidence>
<dbReference type="CDD" id="cd16922">
    <property type="entry name" value="HATPase_EvgS-ArcB-TorS-like"/>
    <property type="match status" value="1"/>
</dbReference>
<dbReference type="PRINTS" id="PR00344">
    <property type="entry name" value="BCTRLSENSOR"/>
</dbReference>
<dbReference type="Pfam" id="PF02518">
    <property type="entry name" value="HATPase_c"/>
    <property type="match status" value="1"/>
</dbReference>
<dbReference type="GO" id="GO:0032991">
    <property type="term" value="C:protein-containing complex"/>
    <property type="evidence" value="ECO:0007669"/>
    <property type="project" value="UniProtKB-ARBA"/>
</dbReference>
<dbReference type="PROSITE" id="PS50112">
    <property type="entry name" value="PAS"/>
    <property type="match status" value="5"/>
</dbReference>
<dbReference type="InterPro" id="IPR035965">
    <property type="entry name" value="PAS-like_dom_sf"/>
</dbReference>
<dbReference type="InterPro" id="IPR003594">
    <property type="entry name" value="HATPase_dom"/>
</dbReference>
<feature type="domain" description="PAS" evidence="26">
    <location>
        <begin position="803"/>
        <end position="863"/>
    </location>
</feature>
<dbReference type="Gene3D" id="1.10.287.130">
    <property type="match status" value="1"/>
</dbReference>
<dbReference type="NCBIfam" id="TIGR00229">
    <property type="entry name" value="sensory_box"/>
    <property type="match status" value="6"/>
</dbReference>
<evidence type="ECO:0000256" key="11">
    <source>
        <dbReference type="ARBA" id="ARBA00022692"/>
    </source>
</evidence>
<dbReference type="GO" id="GO:0005524">
    <property type="term" value="F:ATP binding"/>
    <property type="evidence" value="ECO:0007669"/>
    <property type="project" value="UniProtKB-KW"/>
</dbReference>
<evidence type="ECO:0000256" key="23">
    <source>
        <dbReference type="SAM" id="Coils"/>
    </source>
</evidence>
<evidence type="ECO:0000256" key="13">
    <source>
        <dbReference type="ARBA" id="ARBA00022777"/>
    </source>
</evidence>
<keyword evidence="29" id="KW-1185">Reference proteome</keyword>
<dbReference type="Pfam" id="PF00072">
    <property type="entry name" value="Response_reg"/>
    <property type="match status" value="1"/>
</dbReference>
<keyword evidence="8" id="KW-0963">Cytoplasm</keyword>
<dbReference type="PROSITE" id="PS50110">
    <property type="entry name" value="RESPONSE_REGULATORY"/>
    <property type="match status" value="1"/>
</dbReference>
<evidence type="ECO:0000256" key="2">
    <source>
        <dbReference type="ARBA" id="ARBA00004496"/>
    </source>
</evidence>
<feature type="domain" description="Response regulatory" evidence="25">
    <location>
        <begin position="1173"/>
        <end position="1290"/>
    </location>
</feature>
<keyword evidence="9 22" id="KW-0597">Phosphoprotein</keyword>
<dbReference type="PROSITE" id="PS50113">
    <property type="entry name" value="PAC"/>
    <property type="match status" value="3"/>
</dbReference>
<dbReference type="SUPFAM" id="SSF47226">
    <property type="entry name" value="Histidine-containing phosphotransfer domain, HPT domain"/>
    <property type="match status" value="1"/>
</dbReference>
<evidence type="ECO:0000256" key="15">
    <source>
        <dbReference type="ARBA" id="ARBA00022989"/>
    </source>
</evidence>
<dbReference type="SMART" id="SM00448">
    <property type="entry name" value="REC"/>
    <property type="match status" value="1"/>
</dbReference>
<feature type="domain" description="PAC" evidence="27">
    <location>
        <begin position="358"/>
        <end position="410"/>
    </location>
</feature>
<keyword evidence="11" id="KW-0812">Transmembrane</keyword>
<dbReference type="FunFam" id="3.30.565.10:FF:000010">
    <property type="entry name" value="Sensor histidine kinase RcsC"/>
    <property type="match status" value="1"/>
</dbReference>
<keyword evidence="10" id="KW-0808">Transferase</keyword>
<feature type="domain" description="PAS" evidence="26">
    <location>
        <begin position="285"/>
        <end position="355"/>
    </location>
</feature>
<dbReference type="SUPFAM" id="SSF47384">
    <property type="entry name" value="Homodimeric domain of signal transducing histidine kinase"/>
    <property type="match status" value="1"/>
</dbReference>
<dbReference type="Pfam" id="PF00989">
    <property type="entry name" value="PAS"/>
    <property type="match status" value="2"/>
</dbReference>
<dbReference type="EC" id="2.7.13.3" evidence="5"/>
<gene>
    <name evidence="28" type="ORF">I5677_09460</name>
</gene>
<dbReference type="Gene3D" id="3.40.50.2300">
    <property type="match status" value="1"/>
</dbReference>
<accession>A0A8J7H2R9</accession>
<dbReference type="SUPFAM" id="SSF55785">
    <property type="entry name" value="PYP-like sensor domain (PAS domain)"/>
    <property type="match status" value="7"/>
</dbReference>
<dbReference type="Proteomes" id="UP000623269">
    <property type="component" value="Unassembled WGS sequence"/>
</dbReference>
<evidence type="ECO:0000313" key="29">
    <source>
        <dbReference type="Proteomes" id="UP000623269"/>
    </source>
</evidence>
<dbReference type="InterPro" id="IPR013767">
    <property type="entry name" value="PAS_fold"/>
</dbReference>
<evidence type="ECO:0000259" key="25">
    <source>
        <dbReference type="PROSITE" id="PS50110"/>
    </source>
</evidence>
<comment type="function">
    <text evidence="18">May play the central regulatory role in sporulation. It may be an element of the effector pathway responsible for the activation of sporulation genes in response to nutritional stress. Spo0A may act in concert with spo0H (a sigma factor) to control the expression of some genes that are critical to the sporulation process.</text>
</comment>
<keyword evidence="13" id="KW-0418">Kinase</keyword>
<feature type="domain" description="PAS" evidence="26">
    <location>
        <begin position="13"/>
        <end position="57"/>
    </location>
</feature>
<evidence type="ECO:0000259" key="27">
    <source>
        <dbReference type="PROSITE" id="PS50113"/>
    </source>
</evidence>
<evidence type="ECO:0000259" key="26">
    <source>
        <dbReference type="PROSITE" id="PS50112"/>
    </source>
</evidence>
<dbReference type="InterPro" id="IPR036641">
    <property type="entry name" value="HPT_dom_sf"/>
</dbReference>
<feature type="modified residue" description="4-aspartylphosphate" evidence="22">
    <location>
        <position position="1222"/>
    </location>
</feature>
<dbReference type="GO" id="GO:0006355">
    <property type="term" value="P:regulation of DNA-templated transcription"/>
    <property type="evidence" value="ECO:0007669"/>
    <property type="project" value="InterPro"/>
</dbReference>
<dbReference type="Pfam" id="PF13426">
    <property type="entry name" value="PAS_9"/>
    <property type="match status" value="2"/>
</dbReference>
<evidence type="ECO:0000256" key="14">
    <source>
        <dbReference type="ARBA" id="ARBA00022840"/>
    </source>
</evidence>
<evidence type="ECO:0000256" key="22">
    <source>
        <dbReference type="PROSITE-ProRule" id="PRU00169"/>
    </source>
</evidence>
<dbReference type="InterPro" id="IPR000014">
    <property type="entry name" value="PAS"/>
</dbReference>
<evidence type="ECO:0000256" key="19">
    <source>
        <dbReference type="ARBA" id="ARBA00064003"/>
    </source>
</evidence>
<name>A0A8J7H2R9_9FIRM</name>
<evidence type="ECO:0000256" key="3">
    <source>
        <dbReference type="ARBA" id="ARBA00004651"/>
    </source>
</evidence>
<dbReference type="RefSeq" id="WP_197661337.1">
    <property type="nucleotide sequence ID" value="NZ_JAEAGR010000008.1"/>
</dbReference>
<evidence type="ECO:0000256" key="7">
    <source>
        <dbReference type="ARBA" id="ARBA00022475"/>
    </source>
</evidence>
<evidence type="ECO:0000256" key="5">
    <source>
        <dbReference type="ARBA" id="ARBA00012438"/>
    </source>
</evidence>
<dbReference type="FunFam" id="3.30.450.20:FF:000099">
    <property type="entry name" value="Sensory box sensor histidine kinase"/>
    <property type="match status" value="1"/>
</dbReference>
<feature type="domain" description="PAC" evidence="27">
    <location>
        <begin position="91"/>
        <end position="143"/>
    </location>
</feature>
<dbReference type="GO" id="GO:0000155">
    <property type="term" value="F:phosphorelay sensor kinase activity"/>
    <property type="evidence" value="ECO:0007669"/>
    <property type="project" value="InterPro"/>
</dbReference>
<keyword evidence="16" id="KW-0902">Two-component regulatory system</keyword>
<dbReference type="InterPro" id="IPR001789">
    <property type="entry name" value="Sig_transdc_resp-reg_receiver"/>
</dbReference>
<dbReference type="InterPro" id="IPR036097">
    <property type="entry name" value="HisK_dim/P_sf"/>
</dbReference>
<evidence type="ECO:0000256" key="16">
    <source>
        <dbReference type="ARBA" id="ARBA00023012"/>
    </source>
</evidence>
<dbReference type="CDD" id="cd00082">
    <property type="entry name" value="HisKA"/>
    <property type="match status" value="1"/>
</dbReference>
<feature type="domain" description="PAS" evidence="26">
    <location>
        <begin position="411"/>
        <end position="481"/>
    </location>
</feature>
<dbReference type="InterPro" id="IPR013655">
    <property type="entry name" value="PAS_fold_3"/>
</dbReference>
<comment type="similarity">
    <text evidence="4">In the N-terminal section; belongs to the phytochrome family.</text>
</comment>
<dbReference type="InterPro" id="IPR001610">
    <property type="entry name" value="PAC"/>
</dbReference>
<dbReference type="Pfam" id="PF13188">
    <property type="entry name" value="PAS_8"/>
    <property type="match status" value="1"/>
</dbReference>
<reference evidence="28" key="1">
    <citation type="submission" date="2020-12" db="EMBL/GenBank/DDBJ databases">
        <title>M. sibirica DSM 26468T genome.</title>
        <authorList>
            <person name="Thieme N."/>
            <person name="Rettenmaier R."/>
            <person name="Zverlov V."/>
            <person name="Liebl W."/>
        </authorList>
    </citation>
    <scope>NUCLEOTIDE SEQUENCE</scope>
    <source>
        <strain evidence="28">DSM 26468</strain>
    </source>
</reference>
<dbReference type="InterPro" id="IPR000700">
    <property type="entry name" value="PAS-assoc_C"/>
</dbReference>
<evidence type="ECO:0000256" key="17">
    <source>
        <dbReference type="ARBA" id="ARBA00023136"/>
    </source>
</evidence>
<dbReference type="InterPro" id="IPR005467">
    <property type="entry name" value="His_kinase_dom"/>
</dbReference>
<feature type="domain" description="PAS" evidence="26">
    <location>
        <begin position="533"/>
        <end position="577"/>
    </location>
</feature>
<proteinExistence type="inferred from homology"/>
<dbReference type="SUPFAM" id="SSF52172">
    <property type="entry name" value="CheY-like"/>
    <property type="match status" value="1"/>
</dbReference>
<dbReference type="SMART" id="SM00086">
    <property type="entry name" value="PAC"/>
    <property type="match status" value="5"/>
</dbReference>
<organism evidence="28 29">
    <name type="scientific">Mobilitalea sibirica</name>
    <dbReference type="NCBI Taxonomy" id="1462919"/>
    <lineage>
        <taxon>Bacteria</taxon>
        <taxon>Bacillati</taxon>
        <taxon>Bacillota</taxon>
        <taxon>Clostridia</taxon>
        <taxon>Lachnospirales</taxon>
        <taxon>Lachnospiraceae</taxon>
        <taxon>Mobilitalea</taxon>
    </lineage>
</organism>
<evidence type="ECO:0000256" key="21">
    <source>
        <dbReference type="ARBA" id="ARBA00074306"/>
    </source>
</evidence>
<dbReference type="FunFam" id="1.10.287.130:FF:000002">
    <property type="entry name" value="Two-component osmosensing histidine kinase"/>
    <property type="match status" value="1"/>
</dbReference>
<dbReference type="InterPro" id="IPR003661">
    <property type="entry name" value="HisK_dim/P_dom"/>
</dbReference>
<dbReference type="InterPro" id="IPR036890">
    <property type="entry name" value="HATPase_C_sf"/>
</dbReference>
<feature type="coiled-coil region" evidence="23">
    <location>
        <begin position="899"/>
        <end position="929"/>
    </location>
</feature>
<dbReference type="PANTHER" id="PTHR45339">
    <property type="entry name" value="HYBRID SIGNAL TRANSDUCTION HISTIDINE KINASE J"/>
    <property type="match status" value="1"/>
</dbReference>
<dbReference type="PROSITE" id="PS50109">
    <property type="entry name" value="HIS_KIN"/>
    <property type="match status" value="1"/>
</dbReference>
<evidence type="ECO:0000256" key="20">
    <source>
        <dbReference type="ARBA" id="ARBA00068150"/>
    </source>
</evidence>
<dbReference type="SMART" id="SM00388">
    <property type="entry name" value="HisKA"/>
    <property type="match status" value="1"/>
</dbReference>
<comment type="subunit">
    <text evidence="19">At low DSF concentrations, interacts with RpfF.</text>
</comment>
<dbReference type="SMART" id="SM00387">
    <property type="entry name" value="HATPase_c"/>
    <property type="match status" value="1"/>
</dbReference>
<feature type="domain" description="Histidine kinase" evidence="24">
    <location>
        <begin position="929"/>
        <end position="1150"/>
    </location>
</feature>
<keyword evidence="12" id="KW-0547">Nucleotide-binding</keyword>
<dbReference type="InterPro" id="IPR004358">
    <property type="entry name" value="Sig_transdc_His_kin-like_C"/>
</dbReference>
<dbReference type="GO" id="GO:0005737">
    <property type="term" value="C:cytoplasm"/>
    <property type="evidence" value="ECO:0007669"/>
    <property type="project" value="UniProtKB-SubCell"/>
</dbReference>
<dbReference type="PANTHER" id="PTHR45339:SF1">
    <property type="entry name" value="HYBRID SIGNAL TRANSDUCTION HISTIDINE KINASE J"/>
    <property type="match status" value="1"/>
</dbReference>
<dbReference type="GO" id="GO:0005886">
    <property type="term" value="C:plasma membrane"/>
    <property type="evidence" value="ECO:0007669"/>
    <property type="project" value="UniProtKB-SubCell"/>
</dbReference>
<evidence type="ECO:0000256" key="8">
    <source>
        <dbReference type="ARBA" id="ARBA00022490"/>
    </source>
</evidence>
<comment type="catalytic activity">
    <reaction evidence="1">
        <text>ATP + protein L-histidine = ADP + protein N-phospho-L-histidine.</text>
        <dbReference type="EC" id="2.7.13.3"/>
    </reaction>
</comment>
<dbReference type="Gene3D" id="3.30.450.20">
    <property type="entry name" value="PAS domain"/>
    <property type="match status" value="7"/>
</dbReference>
<evidence type="ECO:0000256" key="18">
    <source>
        <dbReference type="ARBA" id="ARBA00024867"/>
    </source>
</evidence>
<dbReference type="SUPFAM" id="SSF55874">
    <property type="entry name" value="ATPase domain of HSP90 chaperone/DNA topoisomerase II/histidine kinase"/>
    <property type="match status" value="1"/>
</dbReference>
<dbReference type="Pfam" id="PF08447">
    <property type="entry name" value="PAS_3"/>
    <property type="match status" value="2"/>
</dbReference>
<dbReference type="EMBL" id="JAEAGR010000008">
    <property type="protein sequence ID" value="MBH1941117.1"/>
    <property type="molecule type" value="Genomic_DNA"/>
</dbReference>
<keyword evidence="15" id="KW-1133">Transmembrane helix</keyword>
<keyword evidence="23" id="KW-0175">Coiled coil</keyword>
<evidence type="ECO:0000256" key="4">
    <source>
        <dbReference type="ARBA" id="ARBA00006402"/>
    </source>
</evidence>
<dbReference type="CDD" id="cd17546">
    <property type="entry name" value="REC_hyHK_CKI1_RcsC-like"/>
    <property type="match status" value="1"/>
</dbReference>
<dbReference type="InterPro" id="IPR011006">
    <property type="entry name" value="CheY-like_superfamily"/>
</dbReference>
<comment type="caution">
    <text evidence="28">The sequence shown here is derived from an EMBL/GenBank/DDBJ whole genome shotgun (WGS) entry which is preliminary data.</text>
</comment>
<evidence type="ECO:0000259" key="24">
    <source>
        <dbReference type="PROSITE" id="PS50109"/>
    </source>
</evidence>
<sequence>MGKKKKTQIRKLAYEQIAATLSCIGDGVIVTDLAENISYINPTAQDITGWSDIDAVGMAFDKVFYLKSIVTDELLESPIKQAYREDKTVGLQNHTVLTTRKGITKYISASCSPIKNLNGELEGFVVVFRDINRIKQMEEQLRIEKNNLQTTFENVPIGMLLIDKNTVIRKVNKAFLDMLDHDVSEIIDQRFGDGLRCINSLEKGCGEGPKCKMCDIRKGIKKVLESEEPCSDVIIQQTMVIDGNEVSPWYKINFVPIVIAEENHVMVVIDDITDQKNHEEQLIRSKESCLKMMENFPTMIWRADTEGRNNYLNKTYLEFTGLTLEEGLGDGWTKLLHPEEVTYCNQIIKNAFESRTEYRMEHRIKGADGQYRWVISIGTPYNDIDNHYSGFIGAVYDITERKEFELALSKMSEFYLKIFEDFPAMIWKMDINGKGIYYSKNLISFLGVEEHKLLETGWIEYLSPEDKNKFYKEFNYTISIRSSYESEFRIKHSSGDYRWVYVVNKPMYDINGNIEGFIGMGFDIHDRKIAEEGLRRYEILSQKARDIILFVNTDGNILDVNEAALMEYGYAYEEFISLNVTNIRATDQISKDFFENAEEEGAFFETYHYRKDGTIFPVEVSYRGALIKGERILISIIRNITERKLADKALRESEERFRMLFNNATDAIYLHTLHSKGLKVGKLIEVNDIACKMLKYSRDELLNLTPDHIDRQSFLEKDKEILKKAKEMGHYRYEAIHLTKQGDEIPVEVNSHYFIMNKVPVILSIARDISERKKAEALLIESERRYRSLFVNMQSGFAYHKAIFDDDGKICDLEFVLVNEAYESMFGIQKDSVIGKRYTEVFPQNKHTFQKLEDVYKEVIIDGESMSMEEIYIDAFHRWFSIAMYRPEEGYFAMVITDIDEKKRASIELLKAKEEAEKANKAKSEFLANMSHEIRTPLNGMIGMVDLTLLTEVTDEQRENLNIAKSCATSLMKIISDILDFSKMEAGKLLIDNINFDMKELVDEIIRTHAPYAEKKSLDFNYSFSSNLPKYLIGDPNRIKQVLHNLVGNAIKFTEEGQVDVLIKSKAMSDDKVELKFAIRDTGIGLSEGDKSKLFKTFSQVDGSITRKYGGNGLGLAISKQLVEKMGGVMWVDSVKGKGSTFYFTLVVSIGQKHREKVSISKPIEKPLRHDMKILLVEDDSVNQIVISRILAQKNYSVDIAKNGVEALNLHSSENYDLILMDIQMPDMDGIETTERIREREGSTKHTPIIALTAYALKGDRERFLSLGMDEYLAKPIQMEMLFEKIDKLAAPQNNNFNVSSIQVDEKGNIILIHKESYEQNKIHDTVVSSIEDKMKELWISFEVMDLELIEKLANDLKNLCNQIGADELKSKAFQIELAVRRSNHEDALEKFKSFEKDFQTYKNIVSE</sequence>
<evidence type="ECO:0000313" key="28">
    <source>
        <dbReference type="EMBL" id="MBH1941117.1"/>
    </source>
</evidence>
<dbReference type="Pfam" id="PF00512">
    <property type="entry name" value="HisKA"/>
    <property type="match status" value="1"/>
</dbReference>
<keyword evidence="7" id="KW-1003">Cell membrane</keyword>